<dbReference type="Gene3D" id="3.30.160.390">
    <property type="entry name" value="Integrase, DNA-binding domain"/>
    <property type="match status" value="1"/>
</dbReference>
<name>A0A9J9LE62_RHIWR</name>
<feature type="domain" description="Integrase DNA-binding" evidence="2">
    <location>
        <begin position="12"/>
        <end position="112"/>
    </location>
</feature>
<organism evidence="3 4">
    <name type="scientific">Rhizorhabdus wittichii (strain DSM 6014 / CCUG 31198 / JCM 15750 / NBRC 105917 / EY 4224 / RW1)</name>
    <name type="common">Sphingomonas wittichii</name>
    <dbReference type="NCBI Taxonomy" id="392499"/>
    <lineage>
        <taxon>Bacteria</taxon>
        <taxon>Pseudomonadati</taxon>
        <taxon>Pseudomonadota</taxon>
        <taxon>Alphaproteobacteria</taxon>
        <taxon>Sphingomonadales</taxon>
        <taxon>Sphingomonadaceae</taxon>
        <taxon>Rhizorhabdus</taxon>
    </lineage>
</organism>
<dbReference type="AlphaFoldDB" id="A0A9J9LE62"/>
<dbReference type="KEGG" id="swi:Swit_2465"/>
<keyword evidence="4" id="KW-1185">Reference proteome</keyword>
<gene>
    <name evidence="3" type="ordered locus">Swit_2465</name>
</gene>
<evidence type="ECO:0000313" key="4">
    <source>
        <dbReference type="Proteomes" id="UP000001989"/>
    </source>
</evidence>
<dbReference type="EMBL" id="CP000699">
    <property type="protein sequence ID" value="ABQ68824.1"/>
    <property type="molecule type" value="Genomic_DNA"/>
</dbReference>
<dbReference type="Pfam" id="PF13356">
    <property type="entry name" value="Arm-DNA-bind_3"/>
    <property type="match status" value="1"/>
</dbReference>
<accession>A0A9J9LE62</accession>
<feature type="region of interest" description="Disordered" evidence="1">
    <location>
        <begin position="117"/>
        <end position="136"/>
    </location>
</feature>
<evidence type="ECO:0000259" key="2">
    <source>
        <dbReference type="Pfam" id="PF13356"/>
    </source>
</evidence>
<protein>
    <recommendedName>
        <fullName evidence="2">Integrase DNA-binding domain-containing protein</fullName>
    </recommendedName>
</protein>
<sequence>MGTDVGISMGKLTALKVKSAGVGRHADGDGLYLHVKGSDARSWLLRMQSDGKRRDFGLGSVDTSMRSKEVTDAARGVPILQRKLLTLAEAREKAEAYRRLIRSGLDPVAEQKMSIGVQTGPPIGAQKGPPFTMAQG</sequence>
<reference evidence="3 4" key="1">
    <citation type="journal article" date="2010" name="J. Bacteriol.">
        <title>Genome sequence of the dioxin-mineralizing bacterium Sphingomonas wittichii RW1.</title>
        <authorList>
            <person name="Miller T.R."/>
            <person name="Delcher A.L."/>
            <person name="Salzberg S.L."/>
            <person name="Saunders E."/>
            <person name="Detter J.C."/>
            <person name="Halden R.U."/>
        </authorList>
    </citation>
    <scope>NUCLEOTIDE SEQUENCE [LARGE SCALE GENOMIC DNA]</scope>
    <source>
        <strain evidence="4">DSM 6014 / CCUG 31198 / JCM 15750 / NBRC 105917 / EY 4224 / RW1</strain>
    </source>
</reference>
<dbReference type="InterPro" id="IPR038488">
    <property type="entry name" value="Integrase_DNA-bd_sf"/>
</dbReference>
<evidence type="ECO:0000313" key="3">
    <source>
        <dbReference type="EMBL" id="ABQ68824.1"/>
    </source>
</evidence>
<proteinExistence type="predicted"/>
<dbReference type="InterPro" id="IPR025166">
    <property type="entry name" value="Integrase_DNA_bind_dom"/>
</dbReference>
<evidence type="ECO:0000256" key="1">
    <source>
        <dbReference type="SAM" id="MobiDB-lite"/>
    </source>
</evidence>
<dbReference type="Proteomes" id="UP000001989">
    <property type="component" value="Chromosome"/>
</dbReference>